<dbReference type="Pfam" id="PF01420">
    <property type="entry name" value="Methylase_S"/>
    <property type="match status" value="1"/>
</dbReference>
<evidence type="ECO:0000256" key="2">
    <source>
        <dbReference type="ARBA" id="ARBA00022747"/>
    </source>
</evidence>
<gene>
    <name evidence="5" type="ORF">LNTAR_25430</name>
</gene>
<protein>
    <recommendedName>
        <fullName evidence="4">Type I restriction modification DNA specificity domain-containing protein</fullName>
    </recommendedName>
</protein>
<dbReference type="GO" id="GO:0003677">
    <property type="term" value="F:DNA binding"/>
    <property type="evidence" value="ECO:0007669"/>
    <property type="project" value="UniProtKB-KW"/>
</dbReference>
<dbReference type="InterPro" id="IPR052021">
    <property type="entry name" value="Type-I_RS_S_subunit"/>
</dbReference>
<dbReference type="PANTHER" id="PTHR30408">
    <property type="entry name" value="TYPE-1 RESTRICTION ENZYME ECOKI SPECIFICITY PROTEIN"/>
    <property type="match status" value="1"/>
</dbReference>
<dbReference type="STRING" id="313628.LNTAR_25430"/>
<dbReference type="GO" id="GO:0009307">
    <property type="term" value="P:DNA restriction-modification system"/>
    <property type="evidence" value="ECO:0007669"/>
    <property type="project" value="UniProtKB-KW"/>
</dbReference>
<evidence type="ECO:0000256" key="3">
    <source>
        <dbReference type="ARBA" id="ARBA00023125"/>
    </source>
</evidence>
<feature type="domain" description="Type I restriction modification DNA specificity" evidence="4">
    <location>
        <begin position="52"/>
        <end position="158"/>
    </location>
</feature>
<evidence type="ECO:0000259" key="4">
    <source>
        <dbReference type="Pfam" id="PF01420"/>
    </source>
</evidence>
<comment type="caution">
    <text evidence="5">The sequence shown here is derived from an EMBL/GenBank/DDBJ whole genome shotgun (WGS) entry which is preliminary data.</text>
</comment>
<keyword evidence="6" id="KW-1185">Reference proteome</keyword>
<evidence type="ECO:0000256" key="1">
    <source>
        <dbReference type="ARBA" id="ARBA00010923"/>
    </source>
</evidence>
<sequence>MKPSLNQLASIRSGYSFRGKITPALDGDFLVVQLKNIDIDNGIDINALTRTALPGRKPTITLEDGDIAFISRGHHNYAVCAKEIKLPTVLSQHFIHIRVNDTSKILPEYLTWFLNVSYSAKKHLLKASQGSALPTITRAMMEAMLIETPSIAMQEKIVLLHKLHLEKKLTLQKMLKNNSVANIALTNQILKEGK</sequence>
<dbReference type="AlphaFoldDB" id="A6DSC8"/>
<dbReference type="SUPFAM" id="SSF116734">
    <property type="entry name" value="DNA methylase specificity domain"/>
    <property type="match status" value="1"/>
</dbReference>
<dbReference type="Gene3D" id="3.90.220.20">
    <property type="entry name" value="DNA methylase specificity domains"/>
    <property type="match status" value="1"/>
</dbReference>
<name>A6DSC8_9BACT</name>
<dbReference type="EMBL" id="ABCK01000029">
    <property type="protein sequence ID" value="EDM25473.1"/>
    <property type="molecule type" value="Genomic_DNA"/>
</dbReference>
<dbReference type="PANTHER" id="PTHR30408:SF12">
    <property type="entry name" value="TYPE I RESTRICTION ENZYME MJAVIII SPECIFICITY SUBUNIT"/>
    <property type="match status" value="1"/>
</dbReference>
<dbReference type="RefSeq" id="WP_007280737.1">
    <property type="nucleotide sequence ID" value="NZ_ABCK01000029.1"/>
</dbReference>
<reference evidence="5 6" key="1">
    <citation type="journal article" date="2010" name="J. Bacteriol.">
        <title>Genome sequence of Lentisphaera araneosa HTCC2155T, the type species of the order Lentisphaerales in the phylum Lentisphaerae.</title>
        <authorList>
            <person name="Thrash J.C."/>
            <person name="Cho J.C."/>
            <person name="Vergin K.L."/>
            <person name="Morris R.M."/>
            <person name="Giovannoni S.J."/>
        </authorList>
    </citation>
    <scope>NUCLEOTIDE SEQUENCE [LARGE SCALE GENOMIC DNA]</scope>
    <source>
        <strain evidence="5 6">HTCC2155</strain>
    </source>
</reference>
<dbReference type="InterPro" id="IPR000055">
    <property type="entry name" value="Restrct_endonuc_typeI_TRD"/>
</dbReference>
<keyword evidence="2" id="KW-0680">Restriction system</keyword>
<dbReference type="eggNOG" id="COG0732">
    <property type="taxonomic scope" value="Bacteria"/>
</dbReference>
<comment type="similarity">
    <text evidence="1">Belongs to the type-I restriction system S methylase family.</text>
</comment>
<dbReference type="CDD" id="cd16961">
    <property type="entry name" value="RMtype1_S_TRD-CR_like"/>
    <property type="match status" value="1"/>
</dbReference>
<dbReference type="InterPro" id="IPR044946">
    <property type="entry name" value="Restrct_endonuc_typeI_TRD_sf"/>
</dbReference>
<proteinExistence type="inferred from homology"/>
<evidence type="ECO:0000313" key="5">
    <source>
        <dbReference type="EMBL" id="EDM25473.1"/>
    </source>
</evidence>
<dbReference type="Proteomes" id="UP000004947">
    <property type="component" value="Unassembled WGS sequence"/>
</dbReference>
<accession>A6DSC8</accession>
<keyword evidence="3" id="KW-0238">DNA-binding</keyword>
<evidence type="ECO:0000313" key="6">
    <source>
        <dbReference type="Proteomes" id="UP000004947"/>
    </source>
</evidence>
<organism evidence="5 6">
    <name type="scientific">Lentisphaera araneosa HTCC2155</name>
    <dbReference type="NCBI Taxonomy" id="313628"/>
    <lineage>
        <taxon>Bacteria</taxon>
        <taxon>Pseudomonadati</taxon>
        <taxon>Lentisphaerota</taxon>
        <taxon>Lentisphaeria</taxon>
        <taxon>Lentisphaerales</taxon>
        <taxon>Lentisphaeraceae</taxon>
        <taxon>Lentisphaera</taxon>
    </lineage>
</organism>
<dbReference type="OrthoDB" id="5465337at2"/>